<evidence type="ECO:0000313" key="3">
    <source>
        <dbReference type="Proteomes" id="UP000006556"/>
    </source>
</evidence>
<dbReference type="InterPro" id="IPR011834">
    <property type="entry name" value="Agluc_phsphrylas"/>
</dbReference>
<protein>
    <submittedName>
        <fullName evidence="2">Glucan phosphorylase</fullName>
    </submittedName>
</protein>
<dbReference type="CAZy" id="GT35">
    <property type="family name" value="Glycosyltransferase Family 35"/>
</dbReference>
<dbReference type="Gene3D" id="3.40.50.2000">
    <property type="entry name" value="Glycogen Phosphorylase B"/>
    <property type="match status" value="3"/>
</dbReference>
<dbReference type="eggNOG" id="COG0058">
    <property type="taxonomic scope" value="Bacteria"/>
</dbReference>
<dbReference type="Pfam" id="PF00343">
    <property type="entry name" value="Phosphorylase"/>
    <property type="match status" value="1"/>
</dbReference>
<comment type="similarity">
    <text evidence="1">Belongs to the glycogen phosphorylase family.</text>
</comment>
<evidence type="ECO:0000256" key="1">
    <source>
        <dbReference type="ARBA" id="ARBA00006047"/>
    </source>
</evidence>
<dbReference type="GO" id="GO:0030170">
    <property type="term" value="F:pyridoxal phosphate binding"/>
    <property type="evidence" value="ECO:0007669"/>
    <property type="project" value="InterPro"/>
</dbReference>
<sequence>MAQSSNLPRVAYFCMEYGLSEQLPIYAGGLGVLAGDYIKTARELGLPVVAVGILWRQDYTHQFIGDDLRPYDIFPNIDYDFVKDTGVTVKVRVRGEDVVCRVRLVDQYGNAPLYLLDTNYPGSPHGWMTSRLYGGGPQERVAAEIILGIGGVRALRALNIPVDVYHFNEGHAALAGIELIREKMQEQGMSFEDAWLETRKQVVFTTHTPVAAGNESHDHGLLRYMEAYNGLNYNQMKALGGDPFNMTVAALRLSRISNAVSKSHGRTARQMWRNIYRAAPIISITNGIHLDTWQDRGMREAFKTGGDLWEQHLRLKRNLISFIRRHTGTQLNENALVIGFARRAAPYKRSDLIFKHEDIIAPLLREKKIQLVFSGKAHPDDKRGKEIIKALIEMDRKYRDSIVFLENYNMEIARMMVTGCDLWLNNPRRPLEASGTSGMKAAVNGVLNLSVVDGWVGEGPQHGVSGWLINGIRRAAADWEQDEEDLRVLYEVLINEVIPTFYNDRTRWVDMMHASIDMAHWQFSSRRMIREYYDLMYRDGEAGPHREVERAFNNEEQNVFVYSPS</sequence>
<dbReference type="KEGG" id="pth:PTH_2008"/>
<name>A5D0Q0_PELTS</name>
<keyword evidence="3" id="KW-1185">Reference proteome</keyword>
<dbReference type="GO" id="GO:0008184">
    <property type="term" value="F:glycogen phosphorylase activity"/>
    <property type="evidence" value="ECO:0007669"/>
    <property type="project" value="InterPro"/>
</dbReference>
<organism evidence="2 3">
    <name type="scientific">Pelotomaculum thermopropionicum (strain DSM 13744 / JCM 10971 / SI)</name>
    <dbReference type="NCBI Taxonomy" id="370438"/>
    <lineage>
        <taxon>Bacteria</taxon>
        <taxon>Bacillati</taxon>
        <taxon>Bacillota</taxon>
        <taxon>Clostridia</taxon>
        <taxon>Eubacteriales</taxon>
        <taxon>Desulfotomaculaceae</taxon>
        <taxon>Pelotomaculum</taxon>
    </lineage>
</organism>
<dbReference type="HOGENOM" id="CLU_015112_1_0_9"/>
<dbReference type="NCBIfam" id="TIGR02094">
    <property type="entry name" value="more_P_ylases"/>
    <property type="match status" value="1"/>
</dbReference>
<dbReference type="AlphaFoldDB" id="A5D0Q0"/>
<dbReference type="PANTHER" id="PTHR42655">
    <property type="entry name" value="GLYCOGEN PHOSPHORYLASE"/>
    <property type="match status" value="1"/>
</dbReference>
<proteinExistence type="inferred from homology"/>
<dbReference type="PANTHER" id="PTHR42655:SF1">
    <property type="entry name" value="GLYCOGEN PHOSPHORYLASE"/>
    <property type="match status" value="1"/>
</dbReference>
<dbReference type="InterPro" id="IPR052182">
    <property type="entry name" value="Glycogen/Maltodextrin_Phosph"/>
</dbReference>
<dbReference type="EMBL" id="AP009389">
    <property type="protein sequence ID" value="BAF60189.1"/>
    <property type="molecule type" value="Genomic_DNA"/>
</dbReference>
<dbReference type="Proteomes" id="UP000006556">
    <property type="component" value="Chromosome"/>
</dbReference>
<dbReference type="InterPro" id="IPR000811">
    <property type="entry name" value="Glyco_trans_35"/>
</dbReference>
<dbReference type="STRING" id="370438.PTH_2008"/>
<gene>
    <name evidence="2" type="primary">GlgP</name>
    <name evidence="2" type="ordered locus">PTH_2008</name>
</gene>
<accession>A5D0Q0</accession>
<dbReference type="SUPFAM" id="SSF53756">
    <property type="entry name" value="UDP-Glycosyltransferase/glycogen phosphorylase"/>
    <property type="match status" value="1"/>
</dbReference>
<dbReference type="GO" id="GO:0005975">
    <property type="term" value="P:carbohydrate metabolic process"/>
    <property type="evidence" value="ECO:0007669"/>
    <property type="project" value="InterPro"/>
</dbReference>
<reference evidence="3" key="1">
    <citation type="journal article" date="2008" name="Genome Res.">
        <title>The genome of Pelotomaculum thermopropionicum reveals niche-associated evolution in anaerobic microbiota.</title>
        <authorList>
            <person name="Kosaka T."/>
            <person name="Kato S."/>
            <person name="Shimoyama T."/>
            <person name="Ishii S."/>
            <person name="Abe T."/>
            <person name="Watanabe K."/>
        </authorList>
    </citation>
    <scope>NUCLEOTIDE SEQUENCE [LARGE SCALE GENOMIC DNA]</scope>
    <source>
        <strain evidence="3">DSM 13744 / JCM 10971 / SI</strain>
    </source>
</reference>
<evidence type="ECO:0000313" key="2">
    <source>
        <dbReference type="EMBL" id="BAF60189.1"/>
    </source>
</evidence>